<evidence type="ECO:0000313" key="4">
    <source>
        <dbReference type="EMBL" id="TDC33391.1"/>
    </source>
</evidence>
<dbReference type="InterPro" id="IPR036412">
    <property type="entry name" value="HAD-like_sf"/>
</dbReference>
<dbReference type="RefSeq" id="WP_132403142.1">
    <property type="nucleotide sequence ID" value="NZ_SMKA01000014.1"/>
</dbReference>
<comment type="cofactor">
    <cofactor evidence="1">
        <name>Mg(2+)</name>
        <dbReference type="ChEBI" id="CHEBI:18420"/>
    </cofactor>
</comment>
<dbReference type="PRINTS" id="PR00413">
    <property type="entry name" value="HADHALOGNASE"/>
</dbReference>
<dbReference type="AlphaFoldDB" id="A0A4R4QCZ1"/>
<organism evidence="4 5">
    <name type="scientific">Kribbella albertanoniae</name>
    <dbReference type="NCBI Taxonomy" id="1266829"/>
    <lineage>
        <taxon>Bacteria</taxon>
        <taxon>Bacillati</taxon>
        <taxon>Actinomycetota</taxon>
        <taxon>Actinomycetes</taxon>
        <taxon>Propionibacteriales</taxon>
        <taxon>Kribbellaceae</taxon>
        <taxon>Kribbella</taxon>
    </lineage>
</organism>
<dbReference type="SUPFAM" id="SSF56784">
    <property type="entry name" value="HAD-like"/>
    <property type="match status" value="1"/>
</dbReference>
<gene>
    <name evidence="4" type="ORF">E1261_06045</name>
</gene>
<reference evidence="4 5" key="1">
    <citation type="submission" date="2019-03" db="EMBL/GenBank/DDBJ databases">
        <title>Draft genome sequences of novel Actinobacteria.</title>
        <authorList>
            <person name="Sahin N."/>
            <person name="Ay H."/>
            <person name="Saygin H."/>
        </authorList>
    </citation>
    <scope>NUCLEOTIDE SEQUENCE [LARGE SCALE GENOMIC DNA]</scope>
    <source>
        <strain evidence="4 5">JCM 30547</strain>
    </source>
</reference>
<evidence type="ECO:0000256" key="2">
    <source>
        <dbReference type="ARBA" id="ARBA00022801"/>
    </source>
</evidence>
<evidence type="ECO:0000256" key="1">
    <source>
        <dbReference type="ARBA" id="ARBA00001946"/>
    </source>
</evidence>
<keyword evidence="3" id="KW-0460">Magnesium</keyword>
<dbReference type="Pfam" id="PF00702">
    <property type="entry name" value="Hydrolase"/>
    <property type="match status" value="1"/>
</dbReference>
<keyword evidence="2 4" id="KW-0378">Hydrolase</keyword>
<dbReference type="SFLD" id="SFLDS00003">
    <property type="entry name" value="Haloacid_Dehalogenase"/>
    <property type="match status" value="1"/>
</dbReference>
<dbReference type="Proteomes" id="UP000295075">
    <property type="component" value="Unassembled WGS sequence"/>
</dbReference>
<dbReference type="InterPro" id="IPR006439">
    <property type="entry name" value="HAD-SF_hydro_IA"/>
</dbReference>
<dbReference type="InterPro" id="IPR023214">
    <property type="entry name" value="HAD_sf"/>
</dbReference>
<dbReference type="PANTHER" id="PTHR46470">
    <property type="entry name" value="N-ACYLNEURAMINATE-9-PHOSPHATASE"/>
    <property type="match status" value="1"/>
</dbReference>
<accession>A0A4R4QCZ1</accession>
<dbReference type="Gene3D" id="3.40.50.1000">
    <property type="entry name" value="HAD superfamily/HAD-like"/>
    <property type="match status" value="1"/>
</dbReference>
<dbReference type="EMBL" id="SMKA01000014">
    <property type="protein sequence ID" value="TDC33391.1"/>
    <property type="molecule type" value="Genomic_DNA"/>
</dbReference>
<dbReference type="GO" id="GO:0044281">
    <property type="term" value="P:small molecule metabolic process"/>
    <property type="evidence" value="ECO:0007669"/>
    <property type="project" value="UniProtKB-ARBA"/>
</dbReference>
<keyword evidence="5" id="KW-1185">Reference proteome</keyword>
<name>A0A4R4QCZ1_9ACTN</name>
<dbReference type="NCBIfam" id="TIGR01549">
    <property type="entry name" value="HAD-SF-IA-v1"/>
    <property type="match status" value="1"/>
</dbReference>
<proteinExistence type="predicted"/>
<evidence type="ECO:0000313" key="5">
    <source>
        <dbReference type="Proteomes" id="UP000295075"/>
    </source>
</evidence>
<protein>
    <submittedName>
        <fullName evidence="4">HAD family hydrolase</fullName>
    </submittedName>
</protein>
<dbReference type="GO" id="GO:0016787">
    <property type="term" value="F:hydrolase activity"/>
    <property type="evidence" value="ECO:0007669"/>
    <property type="project" value="UniProtKB-KW"/>
</dbReference>
<evidence type="ECO:0000256" key="3">
    <source>
        <dbReference type="ARBA" id="ARBA00022842"/>
    </source>
</evidence>
<dbReference type="SFLD" id="SFLDG01129">
    <property type="entry name" value="C1.5:_HAD__Beta-PGM__Phosphata"/>
    <property type="match status" value="1"/>
</dbReference>
<dbReference type="InterPro" id="IPR051400">
    <property type="entry name" value="HAD-like_hydrolase"/>
</dbReference>
<dbReference type="OrthoDB" id="9795007at2"/>
<dbReference type="PANTHER" id="PTHR46470:SF4">
    <property type="entry name" value="5-AMINO-6-(5-PHOSPHO-D-RIBITYLAMINO)URACIL PHOSPHATASE YIGB"/>
    <property type="match status" value="1"/>
</dbReference>
<sequence length="220" mass="23663">MRRVLLSDLFSTLIPGGDAERGLLNEAMARLLGVDTARFIREFDDAAYERFTGVYGDLQTTVRLIAERAGGNPTDDQVLEATNLRRALARRLLQAPPAATLGTLAKLRADGWRIGLVSNITTETQLQWRDSPLSPYFDTTAFSSELGAAKPEAAIYLAACSALGVTPSECVYIGDGHDNELPAAAALGMHTIRTLEHSNSHPAWPGASINTFAELPGLLV</sequence>
<dbReference type="NCBIfam" id="TIGR01509">
    <property type="entry name" value="HAD-SF-IA-v3"/>
    <property type="match status" value="1"/>
</dbReference>
<comment type="caution">
    <text evidence="4">The sequence shown here is derived from an EMBL/GenBank/DDBJ whole genome shotgun (WGS) entry which is preliminary data.</text>
</comment>